<feature type="region of interest" description="Disordered" evidence="1">
    <location>
        <begin position="1"/>
        <end position="21"/>
    </location>
</feature>
<proteinExistence type="predicted"/>
<organism evidence="2">
    <name type="scientific">Medicago truncatula</name>
    <name type="common">Barrel medic</name>
    <name type="synonym">Medicago tribuloides</name>
    <dbReference type="NCBI Taxonomy" id="3880"/>
    <lineage>
        <taxon>Eukaryota</taxon>
        <taxon>Viridiplantae</taxon>
        <taxon>Streptophyta</taxon>
        <taxon>Embryophyta</taxon>
        <taxon>Tracheophyta</taxon>
        <taxon>Spermatophyta</taxon>
        <taxon>Magnoliopsida</taxon>
        <taxon>eudicotyledons</taxon>
        <taxon>Gunneridae</taxon>
        <taxon>Pentapetalae</taxon>
        <taxon>rosids</taxon>
        <taxon>fabids</taxon>
        <taxon>Fabales</taxon>
        <taxon>Fabaceae</taxon>
        <taxon>Papilionoideae</taxon>
        <taxon>50 kb inversion clade</taxon>
        <taxon>NPAAA clade</taxon>
        <taxon>Hologalegina</taxon>
        <taxon>IRL clade</taxon>
        <taxon>Trifolieae</taxon>
        <taxon>Medicago</taxon>
    </lineage>
</organism>
<gene>
    <name evidence="2" type="ORF">MtrunA17_Chr2g0318401</name>
</gene>
<dbReference type="EMBL" id="PSQE01000002">
    <property type="protein sequence ID" value="RHN75185.1"/>
    <property type="molecule type" value="Genomic_DNA"/>
</dbReference>
<protein>
    <submittedName>
        <fullName evidence="2">Uncharacterized protein</fullName>
    </submittedName>
</protein>
<comment type="caution">
    <text evidence="2">The sequence shown here is derived from an EMBL/GenBank/DDBJ whole genome shotgun (WGS) entry which is preliminary data.</text>
</comment>
<evidence type="ECO:0000313" key="2">
    <source>
        <dbReference type="EMBL" id="RHN75185.1"/>
    </source>
</evidence>
<name>A0A396JFP6_MEDTR</name>
<dbReference type="Proteomes" id="UP000265566">
    <property type="component" value="Chromosome 2"/>
</dbReference>
<dbReference type="AlphaFoldDB" id="A0A396JFP6"/>
<reference evidence="2" key="1">
    <citation type="journal article" date="2018" name="Nat. Plants">
        <title>Whole-genome landscape of Medicago truncatula symbiotic genes.</title>
        <authorList>
            <person name="Pecrix Y."/>
            <person name="Gamas P."/>
            <person name="Carrere S."/>
        </authorList>
    </citation>
    <scope>NUCLEOTIDE SEQUENCE</scope>
    <source>
        <tissue evidence="2">Leaves</tissue>
    </source>
</reference>
<feature type="compositionally biased region" description="Basic residues" evidence="1">
    <location>
        <begin position="7"/>
        <end position="21"/>
    </location>
</feature>
<evidence type="ECO:0000256" key="1">
    <source>
        <dbReference type="SAM" id="MobiDB-lite"/>
    </source>
</evidence>
<accession>A0A396JFP6</accession>
<sequence length="65" mass="7537">MVIASRTNRKGKLKKTKARERKKKKIQGQIGLLTLFPLSSLYGNKFLVLLYRRNKIVFANSQRTS</sequence>
<dbReference type="Gramene" id="rna11353">
    <property type="protein sequence ID" value="RHN75185.1"/>
    <property type="gene ID" value="gene11353"/>
</dbReference>